<proteinExistence type="inferred from homology"/>
<dbReference type="Pfam" id="PF02826">
    <property type="entry name" value="2-Hacid_dh_C"/>
    <property type="match status" value="1"/>
</dbReference>
<dbReference type="GO" id="GO:0016491">
    <property type="term" value="F:oxidoreductase activity"/>
    <property type="evidence" value="ECO:0007669"/>
    <property type="project" value="UniProtKB-KW"/>
</dbReference>
<keyword evidence="2" id="KW-0560">Oxidoreductase</keyword>
<evidence type="ECO:0000313" key="6">
    <source>
        <dbReference type="EMBL" id="KND86478.1"/>
    </source>
</evidence>
<comment type="similarity">
    <text evidence="1">Belongs to the D-isomer specific 2-hydroxyacid dehydrogenase family.</text>
</comment>
<name>A0A0L0MX41_TOLOC</name>
<accession>A0A0L0MX41</accession>
<dbReference type="Proteomes" id="UP000036947">
    <property type="component" value="Unassembled WGS sequence"/>
</dbReference>
<evidence type="ECO:0000256" key="3">
    <source>
        <dbReference type="ARBA" id="ARBA00023027"/>
    </source>
</evidence>
<dbReference type="InterPro" id="IPR006140">
    <property type="entry name" value="D-isomer_DH_NAD-bd"/>
</dbReference>
<dbReference type="GO" id="GO:0051287">
    <property type="term" value="F:NAD binding"/>
    <property type="evidence" value="ECO:0007669"/>
    <property type="project" value="InterPro"/>
</dbReference>
<dbReference type="PANTHER" id="PTHR43761:SF1">
    <property type="entry name" value="D-ISOMER SPECIFIC 2-HYDROXYACID DEHYDROGENASE CATALYTIC DOMAIN-CONTAINING PROTEIN-RELATED"/>
    <property type="match status" value="1"/>
</dbReference>
<dbReference type="InterPro" id="IPR036291">
    <property type="entry name" value="NAD(P)-bd_dom_sf"/>
</dbReference>
<reference evidence="6 7" key="1">
    <citation type="journal article" date="2015" name="BMC Genomics">
        <title>The genome of the truffle-parasite Tolypocladium ophioglossoides and the evolution of antifungal peptaibiotics.</title>
        <authorList>
            <person name="Quandt C.A."/>
            <person name="Bushley K.E."/>
            <person name="Spatafora J.W."/>
        </authorList>
    </citation>
    <scope>NUCLEOTIDE SEQUENCE [LARGE SCALE GENOMIC DNA]</scope>
    <source>
        <strain evidence="6 7">CBS 100239</strain>
    </source>
</reference>
<organism evidence="6 7">
    <name type="scientific">Tolypocladium ophioglossoides (strain CBS 100239)</name>
    <name type="common">Snaketongue truffleclub</name>
    <name type="synonym">Elaphocordyceps ophioglossoides</name>
    <dbReference type="NCBI Taxonomy" id="1163406"/>
    <lineage>
        <taxon>Eukaryota</taxon>
        <taxon>Fungi</taxon>
        <taxon>Dikarya</taxon>
        <taxon>Ascomycota</taxon>
        <taxon>Pezizomycotina</taxon>
        <taxon>Sordariomycetes</taxon>
        <taxon>Hypocreomycetidae</taxon>
        <taxon>Hypocreales</taxon>
        <taxon>Ophiocordycipitaceae</taxon>
        <taxon>Tolypocladium</taxon>
    </lineage>
</organism>
<sequence>MSDSSSNDWKTSRSLSHTLKDAQGQPPHTCGNEIAGFSGFGTICQRIARLFEALGMTVLAATSDSTNNTEGRQRTAFREVSQRATVIFIAVPRTPQTRNLIEAKQCQAMRPTTVLVNVGRGGTVDETAILQALREGRAATNVFQYEPAGSSEDSVPLSPEVKHLKLTLMPSLVN</sequence>
<feature type="domain" description="D-isomer specific 2-hydroxyacid dehydrogenase NAD-binding" evidence="5">
    <location>
        <begin position="25"/>
        <end position="149"/>
    </location>
</feature>
<keyword evidence="3" id="KW-0520">NAD</keyword>
<keyword evidence="7" id="KW-1185">Reference proteome</keyword>
<dbReference type="Gene3D" id="3.40.50.720">
    <property type="entry name" value="NAD(P)-binding Rossmann-like Domain"/>
    <property type="match status" value="1"/>
</dbReference>
<dbReference type="AlphaFoldDB" id="A0A0L0MX41"/>
<comment type="caution">
    <text evidence="6">The sequence shown here is derived from an EMBL/GenBank/DDBJ whole genome shotgun (WGS) entry which is preliminary data.</text>
</comment>
<dbReference type="STRING" id="1163406.A0A0L0MX41"/>
<evidence type="ECO:0000256" key="4">
    <source>
        <dbReference type="SAM" id="MobiDB-lite"/>
    </source>
</evidence>
<evidence type="ECO:0000313" key="7">
    <source>
        <dbReference type="Proteomes" id="UP000036947"/>
    </source>
</evidence>
<gene>
    <name evidence="6" type="ORF">TOPH_08903</name>
</gene>
<dbReference type="SUPFAM" id="SSF51735">
    <property type="entry name" value="NAD(P)-binding Rossmann-fold domains"/>
    <property type="match status" value="1"/>
</dbReference>
<feature type="compositionally biased region" description="Polar residues" evidence="4">
    <location>
        <begin position="1"/>
        <end position="17"/>
    </location>
</feature>
<dbReference type="PANTHER" id="PTHR43761">
    <property type="entry name" value="D-ISOMER SPECIFIC 2-HYDROXYACID DEHYDROGENASE FAMILY PROTEIN (AFU_ORTHOLOGUE AFUA_1G13630)"/>
    <property type="match status" value="1"/>
</dbReference>
<dbReference type="InterPro" id="IPR050418">
    <property type="entry name" value="D-iso_2-hydroxyacid_DH_PdxB"/>
</dbReference>
<feature type="region of interest" description="Disordered" evidence="4">
    <location>
        <begin position="1"/>
        <end position="27"/>
    </location>
</feature>
<evidence type="ECO:0000256" key="1">
    <source>
        <dbReference type="ARBA" id="ARBA00005854"/>
    </source>
</evidence>
<dbReference type="EMBL" id="LFRF01000056">
    <property type="protein sequence ID" value="KND86478.1"/>
    <property type="molecule type" value="Genomic_DNA"/>
</dbReference>
<dbReference type="OrthoDB" id="298012at2759"/>
<evidence type="ECO:0000256" key="2">
    <source>
        <dbReference type="ARBA" id="ARBA00023002"/>
    </source>
</evidence>
<evidence type="ECO:0000259" key="5">
    <source>
        <dbReference type="Pfam" id="PF02826"/>
    </source>
</evidence>
<protein>
    <submittedName>
        <fullName evidence="6">Glyoxylate reductase</fullName>
    </submittedName>
</protein>